<dbReference type="InterPro" id="IPR043519">
    <property type="entry name" value="NT_sf"/>
</dbReference>
<accession>A0A0D2J6Q5</accession>
<dbReference type="GO" id="GO:0043023">
    <property type="term" value="F:ribosomal large subunit binding"/>
    <property type="evidence" value="ECO:0007669"/>
    <property type="project" value="TreeGrafter"/>
</dbReference>
<keyword evidence="4" id="KW-1185">Reference proteome</keyword>
<dbReference type="GO" id="GO:0017148">
    <property type="term" value="P:negative regulation of translation"/>
    <property type="evidence" value="ECO:0007669"/>
    <property type="project" value="UniProtKB-UniRule"/>
</dbReference>
<evidence type="ECO:0000256" key="2">
    <source>
        <dbReference type="HAMAP-Rule" id="MF_01477"/>
    </source>
</evidence>
<dbReference type="Gene3D" id="3.30.460.10">
    <property type="entry name" value="Beta Polymerase, domain 2"/>
    <property type="match status" value="1"/>
</dbReference>
<protein>
    <recommendedName>
        <fullName evidence="2">Ribosomal silencing factor RsfS</fullName>
    </recommendedName>
</protein>
<dbReference type="InterPro" id="IPR004394">
    <property type="entry name" value="Iojap/RsfS/C7orf30"/>
</dbReference>
<dbReference type="AlphaFoldDB" id="A0A0D2J6Q5"/>
<proteinExistence type="inferred from homology"/>
<dbReference type="NCBIfam" id="TIGR00090">
    <property type="entry name" value="rsfS_iojap_ybeB"/>
    <property type="match status" value="1"/>
</dbReference>
<dbReference type="HAMAP" id="MF_01477">
    <property type="entry name" value="Iojap_RsfS"/>
    <property type="match status" value="1"/>
</dbReference>
<dbReference type="PATRIC" id="fig|1429043.3.peg.5086"/>
<dbReference type="FunCoup" id="A0A0D2J6Q5">
    <property type="interactions" value="443"/>
</dbReference>
<dbReference type="OrthoDB" id="9793681at2"/>
<dbReference type="Proteomes" id="UP000032233">
    <property type="component" value="Unassembled WGS sequence"/>
</dbReference>
<comment type="caution">
    <text evidence="3">The sequence shown here is derived from an EMBL/GenBank/DDBJ whole genome shotgun (WGS) entry which is preliminary data.</text>
</comment>
<keyword evidence="2" id="KW-0810">Translation regulation</keyword>
<dbReference type="RefSeq" id="WP_044351940.1">
    <property type="nucleotide sequence ID" value="NZ_AZAC01000056.1"/>
</dbReference>
<keyword evidence="2" id="KW-0678">Repressor</keyword>
<dbReference type="GO" id="GO:0090071">
    <property type="term" value="P:negative regulation of ribosome biogenesis"/>
    <property type="evidence" value="ECO:0007669"/>
    <property type="project" value="UniProtKB-UniRule"/>
</dbReference>
<comment type="subunit">
    <text evidence="2">Interacts with ribosomal protein uL14 (rplN).</text>
</comment>
<dbReference type="Pfam" id="PF02410">
    <property type="entry name" value="RsfS"/>
    <property type="match status" value="1"/>
</dbReference>
<dbReference type="GO" id="GO:0005737">
    <property type="term" value="C:cytoplasm"/>
    <property type="evidence" value="ECO:0007669"/>
    <property type="project" value="UniProtKB-SubCell"/>
</dbReference>
<evidence type="ECO:0000313" key="3">
    <source>
        <dbReference type="EMBL" id="KIX11361.1"/>
    </source>
</evidence>
<reference evidence="3 4" key="1">
    <citation type="submission" date="2013-11" db="EMBL/GenBank/DDBJ databases">
        <title>Metagenomic analysis of a methanogenic consortium involved in long chain n-alkane degradation.</title>
        <authorList>
            <person name="Davidova I.A."/>
            <person name="Callaghan A.V."/>
            <person name="Wawrik B."/>
            <person name="Pruitt S."/>
            <person name="Marks C."/>
            <person name="Duncan K.E."/>
            <person name="Suflita J.M."/>
        </authorList>
    </citation>
    <scope>NUCLEOTIDE SEQUENCE [LARGE SCALE GENOMIC DNA]</scope>
    <source>
        <strain evidence="3 4">SPR</strain>
    </source>
</reference>
<dbReference type="PANTHER" id="PTHR21043">
    <property type="entry name" value="IOJAP SUPERFAMILY ORTHOLOG"/>
    <property type="match status" value="1"/>
</dbReference>
<name>A0A0D2J6Q5_9BACT</name>
<comment type="similarity">
    <text evidence="1 2">Belongs to the Iojap/RsfS family.</text>
</comment>
<dbReference type="STRING" id="1429043.X474_24050"/>
<gene>
    <name evidence="2" type="primary">rsfS</name>
    <name evidence="3" type="ORF">X474_24050</name>
</gene>
<comment type="function">
    <text evidence="2">Functions as a ribosomal silencing factor. Interacts with ribosomal protein uL14 (rplN), blocking formation of intersubunit bridge B8. Prevents association of the 30S and 50S ribosomal subunits and the formation of functional ribosomes, thus repressing translation.</text>
</comment>
<sequence>MNRRSRPKRPETTRDMAFLCAAAGLDKKAQDLILLDVAELSGYTDFFLLASGRSTRQCAAIAENMARVMKKAGLKPLSITGLKEGGWVLLDFGDVVVHVFHQPVRELYDLESLWSDAPKVDIKIDELPELSDLEQDS</sequence>
<evidence type="ECO:0000256" key="1">
    <source>
        <dbReference type="ARBA" id="ARBA00010574"/>
    </source>
</evidence>
<keyword evidence="2" id="KW-0963">Cytoplasm</keyword>
<dbReference type="EMBL" id="AZAC01000056">
    <property type="protein sequence ID" value="KIX11361.1"/>
    <property type="molecule type" value="Genomic_DNA"/>
</dbReference>
<evidence type="ECO:0000313" key="4">
    <source>
        <dbReference type="Proteomes" id="UP000032233"/>
    </source>
</evidence>
<dbReference type="PANTHER" id="PTHR21043:SF0">
    <property type="entry name" value="MITOCHONDRIAL ASSEMBLY OF RIBOSOMAL LARGE SUBUNIT PROTEIN 1"/>
    <property type="match status" value="1"/>
</dbReference>
<dbReference type="SUPFAM" id="SSF81301">
    <property type="entry name" value="Nucleotidyltransferase"/>
    <property type="match status" value="1"/>
</dbReference>
<dbReference type="GO" id="GO:0042256">
    <property type="term" value="P:cytosolic ribosome assembly"/>
    <property type="evidence" value="ECO:0007669"/>
    <property type="project" value="UniProtKB-UniRule"/>
</dbReference>
<organism evidence="3 4">
    <name type="scientific">Dethiosulfatarculus sandiegensis</name>
    <dbReference type="NCBI Taxonomy" id="1429043"/>
    <lineage>
        <taxon>Bacteria</taxon>
        <taxon>Pseudomonadati</taxon>
        <taxon>Thermodesulfobacteriota</taxon>
        <taxon>Desulfarculia</taxon>
        <taxon>Desulfarculales</taxon>
        <taxon>Desulfarculaceae</taxon>
        <taxon>Dethiosulfatarculus</taxon>
    </lineage>
</organism>
<comment type="subcellular location">
    <subcellularLocation>
        <location evidence="2">Cytoplasm</location>
    </subcellularLocation>
</comment>
<dbReference type="InParanoid" id="A0A0D2J6Q5"/>